<dbReference type="EnsemblPlants" id="OGLUM01G09320.1">
    <property type="protein sequence ID" value="OGLUM01G09320.1"/>
    <property type="gene ID" value="OGLUM01G09320"/>
</dbReference>
<feature type="region of interest" description="Disordered" evidence="1">
    <location>
        <begin position="517"/>
        <end position="551"/>
    </location>
</feature>
<dbReference type="eggNOG" id="ENOG502RBJ9">
    <property type="taxonomic scope" value="Eukaryota"/>
</dbReference>
<dbReference type="Gramene" id="OGLUM01G09320.1">
    <property type="protein sequence ID" value="OGLUM01G09320.1"/>
    <property type="gene ID" value="OGLUM01G09320"/>
</dbReference>
<sequence length="1057" mass="116506">MEIVAVDQEGARVVGTNCMLARGGTGAVAPVLELTATPRQDAAAEAGVDEPAQHQCEHFSIRGYVALLQKDPKFCSLSRIFHDQKKCDEHKASSSPFSVAKFRRWDCSKCLDKLKTSDNGTAPRTLLAKQNGTSDGCSITFVRSTFVPASVGSQKVSPSTQSSQGKNADRSTLPKSVQEGNDSKCNAPSGKNGAAEANTDSPMKDLQGPAQNYDVAANVSEDNTSVDVGALPEVPQITWHIEVNGADQPPSTPKLSEVVLKRNEDENGKTEETLVAEQCNLTKDPNPMSGKERDQVAEQCNLTKDPKPVSGQKCEQICNEPCEEVVLKRSSKSKRKTDKKLMKKQQQHSKKRTAQADVSDAKLCWRKPKKVRLLSEIINANQVEDSRSDEVHRENAADPCEDDRSTIPVPMEVSMDIPVSNHTVGEDGLKSSKNKTKRKYSDVVDDGSSLMNWLNGKKKRTGSVHHTVAHPAGNLSNKKVTPTASTQHDDENDTENGLDTNMHKTDVCQHVSEISTQRCSSKGKTAGLSKGKTHSAASTKYGGESTRNGQNIPVLSAEDQCQMETENSVLSRSAKVSPAEHDIQIMSDLHEQSLPKKKKKQNLEVTREKQTMIDDIPMDIVELLAKNQHERQLMTETDCSDINHIQSKTTADDDCVIVAAKDGSDYASSVFDTNSQQKSLASQSTQKELQGHLALTTQESPHPQNFQSTQEQQTHLRMEEMVTIAASSPLFSHHDDQYIAEAPTEHWGRKDAKKLTWEQFKATTRNSPAATCGAQFRPGIQAVDLTSTHVMESSSNYASRQPVIVPLDRYAERAVNQVHARNFPSTIATMEASKLCDRRNAGQVVLYPKESMPATHLLRMMDPSTLASFPNYGTSSRNQMESQLHNSQYAHNQYKGSTSTSYGSNLNGKIPLTFEDLSRHQLHDLHRPLRPHPRVGVLGSLLQKEIANWSENCGTQSGYKLGVSTGITSHQMNRKEHFEALNSGMFSAKWNALQLGSVSSSADFLSARNSIAQSWTRGKGKMVHPLDRFVRQDICITNKNPADFTTISNDNEYMDYR</sequence>
<name>A0A0D9Y5K5_9ORYZ</name>
<protein>
    <recommendedName>
        <fullName evidence="4">Embryonic flower 1-like protein</fullName>
    </recommendedName>
</protein>
<feature type="compositionally biased region" description="Basic residues" evidence="1">
    <location>
        <begin position="329"/>
        <end position="353"/>
    </location>
</feature>
<organism evidence="2">
    <name type="scientific">Oryza glumipatula</name>
    <dbReference type="NCBI Taxonomy" id="40148"/>
    <lineage>
        <taxon>Eukaryota</taxon>
        <taxon>Viridiplantae</taxon>
        <taxon>Streptophyta</taxon>
        <taxon>Embryophyta</taxon>
        <taxon>Tracheophyta</taxon>
        <taxon>Spermatophyta</taxon>
        <taxon>Magnoliopsida</taxon>
        <taxon>Liliopsida</taxon>
        <taxon>Poales</taxon>
        <taxon>Poaceae</taxon>
        <taxon>BOP clade</taxon>
        <taxon>Oryzoideae</taxon>
        <taxon>Oryzeae</taxon>
        <taxon>Oryzinae</taxon>
        <taxon>Oryza</taxon>
    </lineage>
</organism>
<dbReference type="Proteomes" id="UP000026961">
    <property type="component" value="Chromosome 1"/>
</dbReference>
<feature type="region of interest" description="Disordered" evidence="1">
    <location>
        <begin position="385"/>
        <end position="407"/>
    </location>
</feature>
<feature type="compositionally biased region" description="Basic and acidic residues" evidence="1">
    <location>
        <begin position="385"/>
        <end position="396"/>
    </location>
</feature>
<reference evidence="2" key="2">
    <citation type="submission" date="2015-04" db="UniProtKB">
        <authorList>
            <consortium name="EnsemblPlants"/>
        </authorList>
    </citation>
    <scope>IDENTIFICATION</scope>
</reference>
<dbReference type="HOGENOM" id="CLU_290103_0_0_1"/>
<dbReference type="AlphaFoldDB" id="A0A0D9Y5K5"/>
<dbReference type="GO" id="GO:0009910">
    <property type="term" value="P:negative regulation of flower development"/>
    <property type="evidence" value="ECO:0007669"/>
    <property type="project" value="InterPro"/>
</dbReference>
<dbReference type="PANTHER" id="PTHR35504:SF1">
    <property type="entry name" value="PROTEIN EMBRYONIC FLOWER 1"/>
    <property type="match status" value="1"/>
</dbReference>
<evidence type="ECO:0000313" key="2">
    <source>
        <dbReference type="EnsemblPlants" id="OGLUM01G09320.1"/>
    </source>
</evidence>
<feature type="compositionally biased region" description="Polar residues" evidence="1">
    <location>
        <begin position="474"/>
        <end position="486"/>
    </location>
</feature>
<evidence type="ECO:0000256" key="1">
    <source>
        <dbReference type="SAM" id="MobiDB-lite"/>
    </source>
</evidence>
<reference evidence="2" key="3">
    <citation type="submission" date="2018-05" db="EMBL/GenBank/DDBJ databases">
        <title>OgluRS3 (Oryza glumaepatula Reference Sequence Version 3).</title>
        <authorList>
            <person name="Zhang J."/>
            <person name="Kudrna D."/>
            <person name="Lee S."/>
            <person name="Talag J."/>
            <person name="Welchert J."/>
            <person name="Wing R.A."/>
        </authorList>
    </citation>
    <scope>NUCLEOTIDE SEQUENCE [LARGE SCALE GENOMIC DNA]</scope>
</reference>
<feature type="region of interest" description="Disordered" evidence="1">
    <location>
        <begin position="328"/>
        <end position="355"/>
    </location>
</feature>
<proteinExistence type="predicted"/>
<evidence type="ECO:0000313" key="3">
    <source>
        <dbReference type="Proteomes" id="UP000026961"/>
    </source>
</evidence>
<feature type="region of interest" description="Disordered" evidence="1">
    <location>
        <begin position="152"/>
        <end position="209"/>
    </location>
</feature>
<keyword evidence="3" id="KW-1185">Reference proteome</keyword>
<dbReference type="PANTHER" id="PTHR35504">
    <property type="entry name" value="PROTEIN EMBRYONIC FLOWER 1"/>
    <property type="match status" value="1"/>
</dbReference>
<feature type="compositionally biased region" description="Polar residues" evidence="1">
    <location>
        <begin position="173"/>
        <end position="186"/>
    </location>
</feature>
<dbReference type="STRING" id="40148.A0A0D9Y5K5"/>
<accession>A0A0D9Y5K5</accession>
<dbReference type="GO" id="GO:0048367">
    <property type="term" value="P:shoot system development"/>
    <property type="evidence" value="ECO:0007669"/>
    <property type="project" value="InterPro"/>
</dbReference>
<feature type="region of interest" description="Disordered" evidence="1">
    <location>
        <begin position="468"/>
        <end position="498"/>
    </location>
</feature>
<reference evidence="2" key="1">
    <citation type="submission" date="2013-08" db="EMBL/GenBank/DDBJ databases">
        <title>Oryza genome evolution.</title>
        <authorList>
            <person name="Wing R.A."/>
            <person name="Panaud O."/>
            <person name="Oliveira A.C."/>
        </authorList>
    </citation>
    <scope>NUCLEOTIDE SEQUENCE</scope>
</reference>
<evidence type="ECO:0008006" key="4">
    <source>
        <dbReference type="Google" id="ProtNLM"/>
    </source>
</evidence>
<dbReference type="GO" id="GO:0045892">
    <property type="term" value="P:negative regulation of DNA-templated transcription"/>
    <property type="evidence" value="ECO:0007669"/>
    <property type="project" value="InterPro"/>
</dbReference>
<dbReference type="InterPro" id="IPR034583">
    <property type="entry name" value="EMF1"/>
</dbReference>
<feature type="compositionally biased region" description="Polar residues" evidence="1">
    <location>
        <begin position="152"/>
        <end position="166"/>
    </location>
</feature>